<evidence type="ECO:0000313" key="6">
    <source>
        <dbReference type="Proteomes" id="UP000183557"/>
    </source>
</evidence>
<dbReference type="STRING" id="240302.BN982_00114"/>
<evidence type="ECO:0000256" key="3">
    <source>
        <dbReference type="ARBA" id="ARBA00023315"/>
    </source>
</evidence>
<dbReference type="PIRSF" id="PIRSF000428">
    <property type="entry name" value="P_Ac_trans"/>
    <property type="match status" value="1"/>
</dbReference>
<protein>
    <submittedName>
        <fullName evidence="5">Phosphate butyryltransferase</fullName>
    </submittedName>
</protein>
<evidence type="ECO:0000313" key="5">
    <source>
        <dbReference type="EMBL" id="SFJ23163.1"/>
    </source>
</evidence>
<dbReference type="EMBL" id="FOSB01000001">
    <property type="protein sequence ID" value="SFJ23163.1"/>
    <property type="molecule type" value="Genomic_DNA"/>
</dbReference>
<reference evidence="6" key="1">
    <citation type="submission" date="2016-10" db="EMBL/GenBank/DDBJ databases">
        <authorList>
            <person name="Varghese N."/>
            <person name="Submissions S."/>
        </authorList>
    </citation>
    <scope>NUCLEOTIDE SEQUENCE [LARGE SCALE GENOMIC DNA]</scope>
    <source>
        <strain evidence="6">CGMCC 1.3704</strain>
    </source>
</reference>
<keyword evidence="6" id="KW-1185">Reference proteome</keyword>
<dbReference type="InterPro" id="IPR012147">
    <property type="entry name" value="P_Ac_Bu_trans"/>
</dbReference>
<keyword evidence="2 5" id="KW-0808">Transferase</keyword>
<gene>
    <name evidence="5" type="ORF">SAMN04487936_101394</name>
</gene>
<dbReference type="InterPro" id="IPR002505">
    <property type="entry name" value="PTA_PTB"/>
</dbReference>
<comment type="similarity">
    <text evidence="1">Belongs to the phosphate acetyltransferase and butyryltransferase family.</text>
</comment>
<evidence type="ECO:0000256" key="1">
    <source>
        <dbReference type="ARBA" id="ARBA00005656"/>
    </source>
</evidence>
<name>A0A1I3PNX0_HALDA</name>
<dbReference type="PANTHER" id="PTHR43356:SF2">
    <property type="entry name" value="PHOSPHATE ACETYLTRANSFERASE"/>
    <property type="match status" value="1"/>
</dbReference>
<dbReference type="Proteomes" id="UP000183557">
    <property type="component" value="Unassembled WGS sequence"/>
</dbReference>
<dbReference type="NCBIfam" id="NF006045">
    <property type="entry name" value="PRK08190.1"/>
    <property type="match status" value="1"/>
</dbReference>
<evidence type="ECO:0000256" key="2">
    <source>
        <dbReference type="ARBA" id="ARBA00022679"/>
    </source>
</evidence>
<evidence type="ECO:0000259" key="4">
    <source>
        <dbReference type="Pfam" id="PF01515"/>
    </source>
</evidence>
<dbReference type="GO" id="GO:0016746">
    <property type="term" value="F:acyltransferase activity"/>
    <property type="evidence" value="ECO:0007669"/>
    <property type="project" value="UniProtKB-KW"/>
</dbReference>
<dbReference type="AlphaFoldDB" id="A0A1I3PNX0"/>
<dbReference type="OrthoDB" id="9774179at2"/>
<dbReference type="Pfam" id="PF01515">
    <property type="entry name" value="PTA_PTB"/>
    <property type="match status" value="1"/>
</dbReference>
<dbReference type="RefSeq" id="WP_075034853.1">
    <property type="nucleotide sequence ID" value="NZ_FOSB01000001.1"/>
</dbReference>
<dbReference type="Gene3D" id="3.40.718.10">
    <property type="entry name" value="Isopropylmalate Dehydrogenase"/>
    <property type="match status" value="1"/>
</dbReference>
<dbReference type="PANTHER" id="PTHR43356">
    <property type="entry name" value="PHOSPHATE ACETYLTRANSFERASE"/>
    <property type="match status" value="1"/>
</dbReference>
<feature type="domain" description="Phosphate acetyl/butaryl transferase" evidence="4">
    <location>
        <begin position="77"/>
        <end position="294"/>
    </location>
</feature>
<accession>A0A1I3PNX0</accession>
<dbReference type="InterPro" id="IPR050500">
    <property type="entry name" value="Phos_Acetyltrans/Butyryltrans"/>
</dbReference>
<keyword evidence="3" id="KW-0012">Acyltransferase</keyword>
<dbReference type="NCBIfam" id="NF005837">
    <property type="entry name" value="PRK07742.1"/>
    <property type="match status" value="1"/>
</dbReference>
<organism evidence="5 6">
    <name type="scientific">Halobacillus dabanensis</name>
    <dbReference type="NCBI Taxonomy" id="240302"/>
    <lineage>
        <taxon>Bacteria</taxon>
        <taxon>Bacillati</taxon>
        <taxon>Bacillota</taxon>
        <taxon>Bacilli</taxon>
        <taxon>Bacillales</taxon>
        <taxon>Bacillaceae</taxon>
        <taxon>Halobacillus</taxon>
    </lineage>
</organism>
<dbReference type="SUPFAM" id="SSF53659">
    <property type="entry name" value="Isocitrate/Isopropylmalate dehydrogenase-like"/>
    <property type="match status" value="1"/>
</dbReference>
<proteinExistence type="inferred from homology"/>
<sequence>MKSLDELVDKIDRQALKTVAIAQAADSEVLKAVKLARESELAEFFLVGVEDDIRKEARTVGLDLGQKGVEIIPASEKDSALTAVKAVHKGEAHVVMKGHIDTKTLLKAVLNKEYGLRKGTVLSHVALFEVPGRNKLIFLTDAAMNIAPSLEEKVQIIDNAVEVAREAGWENPKVAPLAAVEVVNPAMTATHDAAVLSQMNRRGQIKGCIVDGPLAFDNAVDPDAAEQKGITSEVAGNADILMVPSIEVANALYKSFIYFAQAKVAGVISGARAPIVLTSRADDAQSKIYSLALALKASQS</sequence>